<dbReference type="GO" id="GO:0060090">
    <property type="term" value="F:molecular adaptor activity"/>
    <property type="evidence" value="ECO:0007669"/>
    <property type="project" value="TreeGrafter"/>
</dbReference>
<dbReference type="PROSITE" id="PS51316">
    <property type="entry name" value="ODV"/>
    <property type="match status" value="1"/>
</dbReference>
<evidence type="ECO:0000259" key="2">
    <source>
        <dbReference type="PROSITE" id="PS51316"/>
    </source>
</evidence>
<feature type="region of interest" description="Disordered" evidence="1">
    <location>
        <begin position="157"/>
        <end position="212"/>
    </location>
</feature>
<feature type="compositionally biased region" description="Low complexity" evidence="1">
    <location>
        <begin position="159"/>
        <end position="178"/>
    </location>
</feature>
<proteinExistence type="predicted"/>
<dbReference type="Proteomes" id="UP000694554">
    <property type="component" value="Chromosome 1"/>
</dbReference>
<feature type="compositionally biased region" description="Polar residues" evidence="1">
    <location>
        <begin position="321"/>
        <end position="330"/>
    </location>
</feature>
<reference evidence="3" key="1">
    <citation type="submission" date="2019-08" db="EMBL/GenBank/DDBJ databases">
        <title>Phocoena sinus (Vaquita) genome, mPhoSin1, primary haplotype.</title>
        <authorList>
            <person name="Morin P."/>
            <person name="Mountcastle J."/>
            <person name="Fungtammasan C."/>
            <person name="Rhie A."/>
            <person name="Rojas-Bracho L."/>
            <person name="Smith C.R."/>
            <person name="Taylor B.L."/>
            <person name="Gulland F.M.D."/>
            <person name="Musser W."/>
            <person name="Houck M."/>
            <person name="Haase B."/>
            <person name="Paez S."/>
            <person name="Howe K."/>
            <person name="Torrance J."/>
            <person name="Formenti G."/>
            <person name="Phillippy A."/>
            <person name="Ryder O."/>
            <person name="Jarvis E.D."/>
            <person name="Fedrigo O."/>
        </authorList>
    </citation>
    <scope>NUCLEOTIDE SEQUENCE [LARGE SCALE GENOMIC DNA]</scope>
</reference>
<keyword evidence="4" id="KW-1185">Reference proteome</keyword>
<dbReference type="PANTHER" id="PTHR46501:SF2">
    <property type="entry name" value="MYOMEGALIN"/>
    <property type="match status" value="1"/>
</dbReference>
<dbReference type="GO" id="GO:0090063">
    <property type="term" value="P:positive regulation of microtubule nucleation"/>
    <property type="evidence" value="ECO:0007669"/>
    <property type="project" value="TreeGrafter"/>
</dbReference>
<reference evidence="3" key="2">
    <citation type="submission" date="2025-08" db="UniProtKB">
        <authorList>
            <consortium name="Ensembl"/>
        </authorList>
    </citation>
    <scope>IDENTIFICATION</scope>
</reference>
<dbReference type="GO" id="GO:0007098">
    <property type="term" value="P:centrosome cycle"/>
    <property type="evidence" value="ECO:0007669"/>
    <property type="project" value="TreeGrafter"/>
</dbReference>
<dbReference type="GO" id="GO:0005794">
    <property type="term" value="C:Golgi apparatus"/>
    <property type="evidence" value="ECO:0007669"/>
    <property type="project" value="TreeGrafter"/>
</dbReference>
<feature type="compositionally biased region" description="Polar residues" evidence="1">
    <location>
        <begin position="195"/>
        <end position="208"/>
    </location>
</feature>
<dbReference type="Pfam" id="PF06758">
    <property type="entry name" value="Olduvai"/>
    <property type="match status" value="1"/>
</dbReference>
<evidence type="ECO:0000313" key="4">
    <source>
        <dbReference type="Proteomes" id="UP000694554"/>
    </source>
</evidence>
<feature type="domain" description="Olduvai" evidence="2">
    <location>
        <begin position="134"/>
        <end position="218"/>
    </location>
</feature>
<protein>
    <recommendedName>
        <fullName evidence="2">Olduvai domain-containing protein</fullName>
    </recommendedName>
</protein>
<dbReference type="InterPro" id="IPR010630">
    <property type="entry name" value="Olduvai_dom"/>
</dbReference>
<dbReference type="PANTHER" id="PTHR46501">
    <property type="entry name" value="MYOMEGALIN"/>
    <property type="match status" value="1"/>
</dbReference>
<dbReference type="SMART" id="SM01148">
    <property type="entry name" value="DUF1220"/>
    <property type="match status" value="1"/>
</dbReference>
<organism evidence="3 4">
    <name type="scientific">Phocoena sinus</name>
    <name type="common">Vaquita</name>
    <dbReference type="NCBI Taxonomy" id="42100"/>
    <lineage>
        <taxon>Eukaryota</taxon>
        <taxon>Metazoa</taxon>
        <taxon>Chordata</taxon>
        <taxon>Craniata</taxon>
        <taxon>Vertebrata</taxon>
        <taxon>Euteleostomi</taxon>
        <taxon>Mammalia</taxon>
        <taxon>Eutheria</taxon>
        <taxon>Laurasiatheria</taxon>
        <taxon>Artiodactyla</taxon>
        <taxon>Whippomorpha</taxon>
        <taxon>Cetacea</taxon>
        <taxon>Odontoceti</taxon>
        <taxon>Phocoenidae</taxon>
        <taxon>Phocoena</taxon>
    </lineage>
</organism>
<reference evidence="3" key="3">
    <citation type="submission" date="2025-09" db="UniProtKB">
        <authorList>
            <consortium name="Ensembl"/>
        </authorList>
    </citation>
    <scope>IDENTIFICATION</scope>
</reference>
<dbReference type="AlphaFoldDB" id="A0A8C9BGA1"/>
<dbReference type="Ensembl" id="ENSPSNT00000006626.1">
    <property type="protein sequence ID" value="ENSPSNP00000005813.1"/>
    <property type="gene ID" value="ENSPSNG00000004320.1"/>
</dbReference>
<dbReference type="GeneTree" id="ENSGT00950000183190"/>
<evidence type="ECO:0000313" key="3">
    <source>
        <dbReference type="Ensembl" id="ENSPSNP00000005813.1"/>
    </source>
</evidence>
<dbReference type="InterPro" id="IPR052593">
    <property type="entry name" value="MT-associated_AKAP9-binding"/>
</dbReference>
<sequence length="349" mass="39160">MLPWSWWSQNPPRFKETENNFCPMMKEGHSHIIEEHMEREKYDSLIQDQARELSYLRQKIREGRGICYLLTQHAKDTVKSFEDLLRSNDIDYYLGQSFREQLAQGSQLTERLTSKLSTMTLGSAVVLLHPTRLSKELQEKEKVIEVLQATLDARSLTPSSSRALSDSHRSPSSSSFSSDEPEACVSNVHPASPATLPTNHLEASSSHYLSPAQPLSPLRGTIELGRILEPGYLGSRGQWDMMRPQKGSISGEPSSGFPMYQLNSKPTGTDLLEEHLGEIRNLRQRLEESICINDRLREQLEHRLSSTAHGSGRRGPGLPVSGSTPNSHSYSHSRKGYFLAIPNHGPSDS</sequence>
<dbReference type="GO" id="GO:1903358">
    <property type="term" value="P:regulation of Golgi organization"/>
    <property type="evidence" value="ECO:0007669"/>
    <property type="project" value="TreeGrafter"/>
</dbReference>
<dbReference type="GO" id="GO:0005813">
    <property type="term" value="C:centrosome"/>
    <property type="evidence" value="ECO:0007669"/>
    <property type="project" value="TreeGrafter"/>
</dbReference>
<evidence type="ECO:0000256" key="1">
    <source>
        <dbReference type="SAM" id="MobiDB-lite"/>
    </source>
</evidence>
<name>A0A8C9BGA1_PHOSS</name>
<accession>A0A8C9BGA1</accession>
<feature type="region of interest" description="Disordered" evidence="1">
    <location>
        <begin position="304"/>
        <end position="332"/>
    </location>
</feature>